<dbReference type="SMART" id="SM00513">
    <property type="entry name" value="SAP"/>
    <property type="match status" value="1"/>
</dbReference>
<keyword evidence="1" id="KW-0547">Nucleotide-binding</keyword>
<sequence>MVATDLASRGLDVRNIAVVVNFDAPRTAEDYVHRIGRTGRADDTGDAYTFLLSWGNDNEAKFIADFMAKAGQPVEQPLQELADKSNGEVFAGYKKKEDSWDKKDDSWDKKDNSWDKKDDGGGNSWDKKEDSWEKKDDGWGKSTSSWSKDDKKDDKKDEKKDDKKDEWWKKDEEKKDEWWKKDEGKKDEWWKKDEAAGEDRGVKRPAEDDLEGESSAKVSGTDRPSEQVRDLLAGGEANKLKITELRAFLLENGLPSDGIKSELIDQALKAISDGI</sequence>
<proteinExistence type="predicted"/>
<dbReference type="EMBL" id="CAJNNW010000733">
    <property type="protein sequence ID" value="CAE8630394.1"/>
    <property type="molecule type" value="Genomic_DNA"/>
</dbReference>
<dbReference type="PANTHER" id="PTHR47959:SF1">
    <property type="entry name" value="ATP-DEPENDENT RNA HELICASE DBPA"/>
    <property type="match status" value="1"/>
</dbReference>
<comment type="caution">
    <text evidence="8">The sequence shown here is derived from an EMBL/GenBank/DDBJ whole genome shotgun (WGS) entry which is preliminary data.</text>
</comment>
<evidence type="ECO:0000313" key="9">
    <source>
        <dbReference type="Proteomes" id="UP000626109"/>
    </source>
</evidence>
<dbReference type="GO" id="GO:0005829">
    <property type="term" value="C:cytosol"/>
    <property type="evidence" value="ECO:0007669"/>
    <property type="project" value="TreeGrafter"/>
</dbReference>
<keyword evidence="3" id="KW-0347">Helicase</keyword>
<feature type="region of interest" description="Disordered" evidence="5">
    <location>
        <begin position="96"/>
        <end position="227"/>
    </location>
</feature>
<dbReference type="AlphaFoldDB" id="A0A813GYL4"/>
<evidence type="ECO:0000259" key="7">
    <source>
        <dbReference type="PROSITE" id="PS51194"/>
    </source>
</evidence>
<evidence type="ECO:0000256" key="1">
    <source>
        <dbReference type="ARBA" id="ARBA00022741"/>
    </source>
</evidence>
<evidence type="ECO:0000256" key="4">
    <source>
        <dbReference type="ARBA" id="ARBA00022840"/>
    </source>
</evidence>
<organism evidence="8 9">
    <name type="scientific">Polarella glacialis</name>
    <name type="common">Dinoflagellate</name>
    <dbReference type="NCBI Taxonomy" id="89957"/>
    <lineage>
        <taxon>Eukaryota</taxon>
        <taxon>Sar</taxon>
        <taxon>Alveolata</taxon>
        <taxon>Dinophyceae</taxon>
        <taxon>Suessiales</taxon>
        <taxon>Suessiaceae</taxon>
        <taxon>Polarella</taxon>
    </lineage>
</organism>
<keyword evidence="4" id="KW-0067">ATP-binding</keyword>
<evidence type="ECO:0000313" key="8">
    <source>
        <dbReference type="EMBL" id="CAE8630394.1"/>
    </source>
</evidence>
<evidence type="ECO:0000256" key="5">
    <source>
        <dbReference type="SAM" id="MobiDB-lite"/>
    </source>
</evidence>
<accession>A0A813GYL4</accession>
<feature type="compositionally biased region" description="Basic and acidic residues" evidence="5">
    <location>
        <begin position="96"/>
        <end position="139"/>
    </location>
</feature>
<keyword evidence="2" id="KW-0378">Hydrolase</keyword>
<dbReference type="InterPro" id="IPR050079">
    <property type="entry name" value="DEAD_box_RNA_helicase"/>
</dbReference>
<dbReference type="PROSITE" id="PS51194">
    <property type="entry name" value="HELICASE_CTER"/>
    <property type="match status" value="1"/>
</dbReference>
<feature type="compositionally biased region" description="Basic and acidic residues" evidence="5">
    <location>
        <begin position="147"/>
        <end position="207"/>
    </location>
</feature>
<dbReference type="GO" id="GO:0005524">
    <property type="term" value="F:ATP binding"/>
    <property type="evidence" value="ECO:0007669"/>
    <property type="project" value="UniProtKB-KW"/>
</dbReference>
<dbReference type="CDD" id="cd18787">
    <property type="entry name" value="SF2_C_DEAD"/>
    <property type="match status" value="1"/>
</dbReference>
<evidence type="ECO:0000256" key="2">
    <source>
        <dbReference type="ARBA" id="ARBA00022801"/>
    </source>
</evidence>
<dbReference type="SUPFAM" id="SSF52540">
    <property type="entry name" value="P-loop containing nucleoside triphosphate hydrolases"/>
    <property type="match status" value="1"/>
</dbReference>
<dbReference type="InterPro" id="IPR003034">
    <property type="entry name" value="SAP_dom"/>
</dbReference>
<dbReference type="PROSITE" id="PS50800">
    <property type="entry name" value="SAP"/>
    <property type="match status" value="1"/>
</dbReference>
<evidence type="ECO:0008006" key="10">
    <source>
        <dbReference type="Google" id="ProtNLM"/>
    </source>
</evidence>
<feature type="domain" description="Helicase C-terminal" evidence="7">
    <location>
        <begin position="1"/>
        <end position="82"/>
    </location>
</feature>
<dbReference type="InterPro" id="IPR001650">
    <property type="entry name" value="Helicase_C-like"/>
</dbReference>
<dbReference type="Proteomes" id="UP000626109">
    <property type="component" value="Unassembled WGS sequence"/>
</dbReference>
<dbReference type="Gene3D" id="3.40.50.300">
    <property type="entry name" value="P-loop containing nucleotide triphosphate hydrolases"/>
    <property type="match status" value="1"/>
</dbReference>
<feature type="domain" description="SAP" evidence="6">
    <location>
        <begin position="237"/>
        <end position="271"/>
    </location>
</feature>
<dbReference type="InterPro" id="IPR027417">
    <property type="entry name" value="P-loop_NTPase"/>
</dbReference>
<protein>
    <recommendedName>
        <fullName evidence="10">ATP-dependent RNA helicase</fullName>
    </recommendedName>
</protein>
<name>A0A813GYL4_POLGL</name>
<dbReference type="GO" id="GO:0016787">
    <property type="term" value="F:hydrolase activity"/>
    <property type="evidence" value="ECO:0007669"/>
    <property type="project" value="UniProtKB-KW"/>
</dbReference>
<dbReference type="PANTHER" id="PTHR47959">
    <property type="entry name" value="ATP-DEPENDENT RNA HELICASE RHLE-RELATED"/>
    <property type="match status" value="1"/>
</dbReference>
<dbReference type="Pfam" id="PF00271">
    <property type="entry name" value="Helicase_C"/>
    <property type="match status" value="1"/>
</dbReference>
<reference evidence="8" key="1">
    <citation type="submission" date="2021-02" db="EMBL/GenBank/DDBJ databases">
        <authorList>
            <person name="Dougan E. K."/>
            <person name="Rhodes N."/>
            <person name="Thang M."/>
            <person name="Chan C."/>
        </authorList>
    </citation>
    <scope>NUCLEOTIDE SEQUENCE</scope>
</reference>
<dbReference type="GO" id="GO:0003724">
    <property type="term" value="F:RNA helicase activity"/>
    <property type="evidence" value="ECO:0007669"/>
    <property type="project" value="TreeGrafter"/>
</dbReference>
<evidence type="ECO:0000256" key="3">
    <source>
        <dbReference type="ARBA" id="ARBA00022806"/>
    </source>
</evidence>
<gene>
    <name evidence="8" type="ORF">PGLA2088_LOCUS983</name>
</gene>
<evidence type="ECO:0000259" key="6">
    <source>
        <dbReference type="PROSITE" id="PS50800"/>
    </source>
</evidence>